<dbReference type="EMBL" id="BJHV01000001">
    <property type="protein sequence ID" value="GDY47522.1"/>
    <property type="molecule type" value="Genomic_DNA"/>
</dbReference>
<comment type="caution">
    <text evidence="1">The sequence shown here is derived from an EMBL/GenBank/DDBJ whole genome shotgun (WGS) entry which is preliminary data.</text>
</comment>
<accession>A0A4D4KGJ7</accession>
<name>A0A4D4KGJ7_9ACTN</name>
<evidence type="ECO:0000313" key="1">
    <source>
        <dbReference type="EMBL" id="GDY47522.1"/>
    </source>
</evidence>
<gene>
    <name evidence="1" type="ORF">SANT12839_084040</name>
</gene>
<sequence>MLEVLDLDVVRLARGELDGLGGLLLVPVVHPVVDDRLAVDPQPEAVVAGDREGVRTGALRCDLAGPADADVVGPSGGGLQPRIQIVEVQGGVEAGGLQLMEVEGPRADWR</sequence>
<evidence type="ECO:0000313" key="2">
    <source>
        <dbReference type="Proteomes" id="UP000299290"/>
    </source>
</evidence>
<organism evidence="1 2">
    <name type="scientific">Streptomyces antimycoticus</name>
    <dbReference type="NCBI Taxonomy" id="68175"/>
    <lineage>
        <taxon>Bacteria</taxon>
        <taxon>Bacillati</taxon>
        <taxon>Actinomycetota</taxon>
        <taxon>Actinomycetes</taxon>
        <taxon>Kitasatosporales</taxon>
        <taxon>Streptomycetaceae</taxon>
        <taxon>Streptomyces</taxon>
        <taxon>Streptomyces violaceusniger group</taxon>
    </lineage>
</organism>
<dbReference type="AlphaFoldDB" id="A0A4D4KGJ7"/>
<reference evidence="1 2" key="1">
    <citation type="journal article" date="2020" name="Int. J. Syst. Evol. Microbiol.">
        <title>Reclassification of Streptomyces castelarensis and Streptomyces sporoclivatus as later heterotypic synonyms of Streptomyces antimycoticus.</title>
        <authorList>
            <person name="Komaki H."/>
            <person name="Tamura T."/>
        </authorList>
    </citation>
    <scope>NUCLEOTIDE SEQUENCE [LARGE SCALE GENOMIC DNA]</scope>
    <source>
        <strain evidence="1 2">NBRC 12839</strain>
    </source>
</reference>
<dbReference type="Proteomes" id="UP000299290">
    <property type="component" value="Unassembled WGS sequence"/>
</dbReference>
<keyword evidence="2" id="KW-1185">Reference proteome</keyword>
<proteinExistence type="predicted"/>
<protein>
    <submittedName>
        <fullName evidence="1">Uncharacterized protein</fullName>
    </submittedName>
</protein>